<dbReference type="RefSeq" id="WP_319837750.1">
    <property type="nucleotide sequence ID" value="NZ_CP137624.1"/>
</dbReference>
<dbReference type="Proteomes" id="UP001322664">
    <property type="component" value="Chromosome"/>
</dbReference>
<protein>
    <submittedName>
        <fullName evidence="1">Uncharacterized protein</fullName>
    </submittedName>
</protein>
<evidence type="ECO:0000313" key="2">
    <source>
        <dbReference type="Proteomes" id="UP001322664"/>
    </source>
</evidence>
<sequence length="159" mass="18809">MTVNVISPIDLNFLLFIRKVYHQSWYFDHISSEDFCENFEEGLHLLWNHSVNSLMMNGKYILNDHAVKECTQKLIRNKEIAHKFIKHFENFWYHLPQFGFGSLMERTCASLLPEQIEAIVGTNCTHIVVVFDAFPAKYCKEIPQHHLKVVPYTDFLKYI</sequence>
<name>A0ABZ0S0E6_9BACI</name>
<accession>A0ABZ0S0E6</accession>
<proteinExistence type="predicted"/>
<organism evidence="1 2">
    <name type="scientific">Lysinibacillus louembei</name>
    <dbReference type="NCBI Taxonomy" id="1470088"/>
    <lineage>
        <taxon>Bacteria</taxon>
        <taxon>Bacillati</taxon>
        <taxon>Bacillota</taxon>
        <taxon>Bacilli</taxon>
        <taxon>Bacillales</taxon>
        <taxon>Bacillaceae</taxon>
        <taxon>Lysinibacillus</taxon>
    </lineage>
</organism>
<reference evidence="1 2" key="1">
    <citation type="submission" date="2023-09" db="EMBL/GenBank/DDBJ databases">
        <authorList>
            <person name="Page C.A."/>
            <person name="Perez-Diaz I.M."/>
        </authorList>
    </citation>
    <scope>NUCLEOTIDE SEQUENCE [LARGE SCALE GENOMIC DNA]</scope>
    <source>
        <strain evidence="1 2">Ll15</strain>
    </source>
</reference>
<gene>
    <name evidence="1" type="ORF">R6U77_05530</name>
</gene>
<dbReference type="EMBL" id="CP137624">
    <property type="protein sequence ID" value="WPK13150.1"/>
    <property type="molecule type" value="Genomic_DNA"/>
</dbReference>
<evidence type="ECO:0000313" key="1">
    <source>
        <dbReference type="EMBL" id="WPK13150.1"/>
    </source>
</evidence>
<keyword evidence="2" id="KW-1185">Reference proteome</keyword>